<dbReference type="InterPro" id="IPR049789">
    <property type="entry name" value="ArsI/CadI-like"/>
</dbReference>
<evidence type="ECO:0000313" key="3">
    <source>
        <dbReference type="Proteomes" id="UP000307749"/>
    </source>
</evidence>
<dbReference type="OrthoDB" id="9789608at2"/>
<organism evidence="2 3">
    <name type="scientific">Metallibacterium scheffleri</name>
    <dbReference type="NCBI Taxonomy" id="993689"/>
    <lineage>
        <taxon>Bacteria</taxon>
        <taxon>Pseudomonadati</taxon>
        <taxon>Pseudomonadota</taxon>
        <taxon>Gammaproteobacteria</taxon>
        <taxon>Lysobacterales</taxon>
        <taxon>Rhodanobacteraceae</taxon>
        <taxon>Metallibacterium</taxon>
    </lineage>
</organism>
<dbReference type="InterPro" id="IPR004360">
    <property type="entry name" value="Glyas_Fos-R_dOase_dom"/>
</dbReference>
<keyword evidence="2" id="KW-0560">Oxidoreductase</keyword>
<dbReference type="PANTHER" id="PTHR41294:SF1">
    <property type="entry name" value="CADMIUM-INDUCED PROTEIN CADI"/>
    <property type="match status" value="1"/>
</dbReference>
<evidence type="ECO:0000259" key="1">
    <source>
        <dbReference type="PROSITE" id="PS51819"/>
    </source>
</evidence>
<proteinExistence type="predicted"/>
<comment type="caution">
    <text evidence="2">The sequence shown here is derived from an EMBL/GenBank/DDBJ whole genome shotgun (WGS) entry which is preliminary data.</text>
</comment>
<dbReference type="InterPro" id="IPR037523">
    <property type="entry name" value="VOC_core"/>
</dbReference>
<accession>A0A4S3KSK6</accession>
<keyword evidence="2" id="KW-0223">Dioxygenase</keyword>
<dbReference type="AlphaFoldDB" id="A0A4S3KSK6"/>
<keyword evidence="3" id="KW-1185">Reference proteome</keyword>
<dbReference type="Gene3D" id="3.10.180.10">
    <property type="entry name" value="2,3-Dihydroxybiphenyl 1,2-Dioxygenase, domain 1"/>
    <property type="match status" value="1"/>
</dbReference>
<dbReference type="PROSITE" id="PS51819">
    <property type="entry name" value="VOC"/>
    <property type="match status" value="1"/>
</dbReference>
<dbReference type="STRING" id="993689.GCA_002077135_01668"/>
<dbReference type="PANTHER" id="PTHR41294">
    <property type="entry name" value="CADMIUM-INDUCED PROTEIN CADI"/>
    <property type="match status" value="1"/>
</dbReference>
<sequence length="173" mass="18216">MQRLHVHVNVADLEASIRYYHTLFGCAPSVREPDYAKWMLDDPRINFAISQRGHAPGLDHLGIQVEQAEELAQIGARLAAADAVALAEQGTTCCYARSDKYWSEDPQGLRWESFRSLGAATSYYAPAPAQTGDAGCGPAVTQTAAPCCVPATTQASAPCCGPAKGAGADGCCA</sequence>
<reference evidence="2 3" key="1">
    <citation type="submission" date="2017-02" db="EMBL/GenBank/DDBJ databases">
        <title>Whole genome sequencing of Metallibacterium scheffleri DSM 24874 (T).</title>
        <authorList>
            <person name="Kumar S."/>
            <person name="Patil P."/>
            <person name="Patil P.B."/>
        </authorList>
    </citation>
    <scope>NUCLEOTIDE SEQUENCE [LARGE SCALE GENOMIC DNA]</scope>
    <source>
        <strain evidence="2 3">DSM 24874</strain>
    </source>
</reference>
<protein>
    <submittedName>
        <fullName evidence="2">Glyoxalase/bleomycin resistance/dioxygenase family protein</fullName>
    </submittedName>
</protein>
<dbReference type="RefSeq" id="WP_081127029.1">
    <property type="nucleotide sequence ID" value="NZ_LDOS01000002.1"/>
</dbReference>
<dbReference type="InterPro" id="IPR029068">
    <property type="entry name" value="Glyas_Bleomycin-R_OHBP_Dase"/>
</dbReference>
<dbReference type="NCBIfam" id="NF041414">
    <property type="entry name" value="ArsI_CadI_VOC"/>
    <property type="match status" value="1"/>
</dbReference>
<dbReference type="EMBL" id="MWQO01000012">
    <property type="protein sequence ID" value="THD11478.1"/>
    <property type="molecule type" value="Genomic_DNA"/>
</dbReference>
<gene>
    <name evidence="2" type="ORF">B1806_03610</name>
</gene>
<name>A0A4S3KSK6_9GAMM</name>
<dbReference type="SUPFAM" id="SSF54593">
    <property type="entry name" value="Glyoxalase/Bleomycin resistance protein/Dihydroxybiphenyl dioxygenase"/>
    <property type="match status" value="1"/>
</dbReference>
<dbReference type="InterPro" id="IPR052393">
    <property type="entry name" value="Cadmium-induced_rsp"/>
</dbReference>
<dbReference type="Proteomes" id="UP000307749">
    <property type="component" value="Unassembled WGS sequence"/>
</dbReference>
<dbReference type="GO" id="GO:0051213">
    <property type="term" value="F:dioxygenase activity"/>
    <property type="evidence" value="ECO:0007669"/>
    <property type="project" value="UniProtKB-KW"/>
</dbReference>
<evidence type="ECO:0000313" key="2">
    <source>
        <dbReference type="EMBL" id="THD11478.1"/>
    </source>
</evidence>
<dbReference type="Pfam" id="PF00903">
    <property type="entry name" value="Glyoxalase"/>
    <property type="match status" value="1"/>
</dbReference>
<feature type="domain" description="VOC" evidence="1">
    <location>
        <begin position="2"/>
        <end position="116"/>
    </location>
</feature>
<dbReference type="GO" id="GO:0046686">
    <property type="term" value="P:response to cadmium ion"/>
    <property type="evidence" value="ECO:0007669"/>
    <property type="project" value="TreeGrafter"/>
</dbReference>